<keyword evidence="3" id="KW-1185">Reference proteome</keyword>
<protein>
    <submittedName>
        <fullName evidence="2">GT2 family glycosyltransferase</fullName>
    </submittedName>
</protein>
<dbReference type="CDD" id="cd04186">
    <property type="entry name" value="GT_2_like_c"/>
    <property type="match status" value="1"/>
</dbReference>
<dbReference type="Pfam" id="PF00535">
    <property type="entry name" value="Glycos_transf_2"/>
    <property type="match status" value="1"/>
</dbReference>
<dbReference type="PANTHER" id="PTHR43179:SF7">
    <property type="entry name" value="RHAMNOSYLTRANSFERASE WBBL"/>
    <property type="match status" value="1"/>
</dbReference>
<gene>
    <name evidence="2" type="ORF">EV668_2017</name>
</gene>
<dbReference type="SUPFAM" id="SSF53448">
    <property type="entry name" value="Nucleotide-diphospho-sugar transferases"/>
    <property type="match status" value="1"/>
</dbReference>
<dbReference type="Proteomes" id="UP000295122">
    <property type="component" value="Unassembled WGS sequence"/>
</dbReference>
<keyword evidence="2" id="KW-0808">Transferase</keyword>
<evidence type="ECO:0000313" key="3">
    <source>
        <dbReference type="Proteomes" id="UP000295122"/>
    </source>
</evidence>
<organism evidence="2 3">
    <name type="scientific">Enterovirga rhinocerotis</name>
    <dbReference type="NCBI Taxonomy" id="1339210"/>
    <lineage>
        <taxon>Bacteria</taxon>
        <taxon>Pseudomonadati</taxon>
        <taxon>Pseudomonadota</taxon>
        <taxon>Alphaproteobacteria</taxon>
        <taxon>Hyphomicrobiales</taxon>
        <taxon>Methylobacteriaceae</taxon>
        <taxon>Enterovirga</taxon>
    </lineage>
</organism>
<evidence type="ECO:0000259" key="1">
    <source>
        <dbReference type="Pfam" id="PF00535"/>
    </source>
</evidence>
<dbReference type="PANTHER" id="PTHR43179">
    <property type="entry name" value="RHAMNOSYLTRANSFERASE WBBL"/>
    <property type="match status" value="1"/>
</dbReference>
<dbReference type="InterPro" id="IPR001173">
    <property type="entry name" value="Glyco_trans_2-like"/>
</dbReference>
<dbReference type="InterPro" id="IPR029044">
    <property type="entry name" value="Nucleotide-diphossugar_trans"/>
</dbReference>
<sequence length="307" mass="32365">MPLVDHPVRSQIEAVVVAHDSAEVLPACLAALAREGVPAIVVDNASRDGTAKVAERAGARVVRMARNEGYGRANNAGVAASGAAFVLIANPDLVLDEGAAAALLAAAAAYPDAALFAPRIVEEDGRYFFQPRSLLSGFLTNPQGVPCFPEGDCCAPFLSGACLLVRREVFLAVGGFDPAIFLFYEDDDLCRRLSEAGHALVHVQAAVARHGRGKSSGPAPGRIFRSRWHQAWSRAYVSRKWGLPSPAPGMFAWNAVRSLLALASFRRPLIERYAGSAAGALAFLRGRTALGREGVLAEPGAADRSPG</sequence>
<accession>A0A4V3DZ09</accession>
<evidence type="ECO:0000313" key="2">
    <source>
        <dbReference type="EMBL" id="TDR94729.1"/>
    </source>
</evidence>
<dbReference type="GO" id="GO:0016740">
    <property type="term" value="F:transferase activity"/>
    <property type="evidence" value="ECO:0007669"/>
    <property type="project" value="UniProtKB-KW"/>
</dbReference>
<name>A0A4V3DZ09_9HYPH</name>
<feature type="domain" description="Glycosyltransferase 2-like" evidence="1">
    <location>
        <begin position="15"/>
        <end position="170"/>
    </location>
</feature>
<dbReference type="EMBL" id="SNZR01000011">
    <property type="protein sequence ID" value="TDR94729.1"/>
    <property type="molecule type" value="Genomic_DNA"/>
</dbReference>
<dbReference type="AlphaFoldDB" id="A0A4V3DZ09"/>
<proteinExistence type="predicted"/>
<comment type="caution">
    <text evidence="2">The sequence shown here is derived from an EMBL/GenBank/DDBJ whole genome shotgun (WGS) entry which is preliminary data.</text>
</comment>
<dbReference type="Gene3D" id="3.90.550.10">
    <property type="entry name" value="Spore Coat Polysaccharide Biosynthesis Protein SpsA, Chain A"/>
    <property type="match status" value="1"/>
</dbReference>
<reference evidence="2 3" key="1">
    <citation type="submission" date="2019-03" db="EMBL/GenBank/DDBJ databases">
        <title>Genomic Encyclopedia of Type Strains, Phase IV (KMG-IV): sequencing the most valuable type-strain genomes for metagenomic binning, comparative biology and taxonomic classification.</title>
        <authorList>
            <person name="Goeker M."/>
        </authorList>
    </citation>
    <scope>NUCLEOTIDE SEQUENCE [LARGE SCALE GENOMIC DNA]</scope>
    <source>
        <strain evidence="2 3">DSM 25903</strain>
    </source>
</reference>